<dbReference type="EMBL" id="JAAOCA010000005">
    <property type="protein sequence ID" value="MBD1598042.1"/>
    <property type="molecule type" value="Genomic_DNA"/>
</dbReference>
<dbReference type="InterPro" id="IPR012796">
    <property type="entry name" value="Lysidine-tRNA-synth_C"/>
</dbReference>
<dbReference type="PANTHER" id="PTHR43033">
    <property type="entry name" value="TRNA(ILE)-LYSIDINE SYNTHASE-RELATED"/>
    <property type="match status" value="1"/>
</dbReference>
<comment type="subcellular location">
    <subcellularLocation>
        <location evidence="1 8">Cytoplasm</location>
    </subcellularLocation>
</comment>
<keyword evidence="3 8" id="KW-0436">Ligase</keyword>
<dbReference type="InterPro" id="IPR012795">
    <property type="entry name" value="tRNA_Ile_lys_synt_N"/>
</dbReference>
<dbReference type="SUPFAM" id="SSF56037">
    <property type="entry name" value="PheT/TilS domain"/>
    <property type="match status" value="1"/>
</dbReference>
<dbReference type="Pfam" id="PF11734">
    <property type="entry name" value="TilS_C"/>
    <property type="match status" value="1"/>
</dbReference>
<accession>A0ABR7YXX5</accession>
<feature type="binding site" evidence="8">
    <location>
        <begin position="25"/>
        <end position="30"/>
    </location>
    <ligand>
        <name>ATP</name>
        <dbReference type="ChEBI" id="CHEBI:30616"/>
    </ligand>
</feature>
<protein>
    <recommendedName>
        <fullName evidence="8">tRNA(Ile)-lysidine synthase</fullName>
        <ecNumber evidence="8">6.3.4.19</ecNumber>
    </recommendedName>
    <alternativeName>
        <fullName evidence="8">tRNA(Ile)-2-lysyl-cytidine synthase</fullName>
    </alternativeName>
    <alternativeName>
        <fullName evidence="8">tRNA(Ile)-lysidine synthetase</fullName>
    </alternativeName>
</protein>
<dbReference type="NCBIfam" id="TIGR02433">
    <property type="entry name" value="lysidine_TilS_C"/>
    <property type="match status" value="1"/>
</dbReference>
<comment type="caution">
    <text evidence="10">The sequence shown here is derived from an EMBL/GenBank/DDBJ whole genome shotgun (WGS) entry which is preliminary data.</text>
</comment>
<dbReference type="HAMAP" id="MF_01161">
    <property type="entry name" value="tRNA_Ile_lys_synt"/>
    <property type="match status" value="1"/>
</dbReference>
<keyword evidence="11" id="KW-1185">Reference proteome</keyword>
<keyword evidence="5 8" id="KW-0547">Nucleotide-binding</keyword>
<dbReference type="EC" id="6.3.4.19" evidence="8"/>
<dbReference type="SMART" id="SM00977">
    <property type="entry name" value="TilS_C"/>
    <property type="match status" value="1"/>
</dbReference>
<dbReference type="Pfam" id="PF09179">
    <property type="entry name" value="TilS"/>
    <property type="match status" value="1"/>
</dbReference>
<dbReference type="Gene3D" id="1.20.59.20">
    <property type="match status" value="1"/>
</dbReference>
<dbReference type="InterPro" id="IPR015262">
    <property type="entry name" value="tRNA_Ile_lys_synt_subst-bd"/>
</dbReference>
<evidence type="ECO:0000256" key="1">
    <source>
        <dbReference type="ARBA" id="ARBA00004496"/>
    </source>
</evidence>
<reference evidence="10 11" key="1">
    <citation type="journal article" date="2020" name="Insects">
        <title>Bacteria Belonging to Pseudomonas typographi sp. nov. from the Bark Beetle Ips typographus Have Genomic Potential to Aid in the Host Ecology.</title>
        <authorList>
            <person name="Peral-Aranega E."/>
            <person name="Saati-Santamaria Z."/>
            <person name="Kolarik M."/>
            <person name="Rivas R."/>
            <person name="Garcia-Fraile P."/>
        </authorList>
    </citation>
    <scope>NUCLEOTIDE SEQUENCE [LARGE SCALE GENOMIC DNA]</scope>
    <source>
        <strain evidence="10 11">CA3A</strain>
    </source>
</reference>
<comment type="similarity">
    <text evidence="8">Belongs to the tRNA(Ile)-lysidine synthase family.</text>
</comment>
<dbReference type="PANTHER" id="PTHR43033:SF1">
    <property type="entry name" value="TRNA(ILE)-LYSIDINE SYNTHASE-RELATED"/>
    <property type="match status" value="1"/>
</dbReference>
<keyword evidence="2 8" id="KW-0963">Cytoplasm</keyword>
<dbReference type="SUPFAM" id="SSF82829">
    <property type="entry name" value="MesJ substrate recognition domain-like"/>
    <property type="match status" value="1"/>
</dbReference>
<dbReference type="CDD" id="cd01992">
    <property type="entry name" value="TilS_N"/>
    <property type="match status" value="1"/>
</dbReference>
<dbReference type="NCBIfam" id="TIGR02432">
    <property type="entry name" value="lysidine_TilS_N"/>
    <property type="match status" value="1"/>
</dbReference>
<name>A0ABR7YXX5_9PSED</name>
<sequence length="432" mass="47370">MNLPDHLLKTLAGWLSAPRWTIALSGGLDSTVLLHLLAALAKEHGLPPLRAIHVHHGLQPAADAWPGHCQRVCDAYGVPLEVLKVEVPAHASPEQAARRARHCALAQRLEPGEVLLLAHHRDDQAETVLYRLLRGAGVHGLAAMPACRRAGAGWLVRPLLAVGRATLQAYASNQRLHWVEDPSNARSEADRNYLRHQVLPALQARWPHAPASLARAAGHCAEAQALLGDLAAADLAQPPAALPWLPLPSLALAPLLGLSPARQRNALRHFLAPLTRLPDTEHWHGWDNLRDARLAGEPCWRLADGELRRAGGRLWWLSGAWLQLWPTQPVPWPQPGTPLQLPGNGHVWLQAPVPGQLHIGYRQGGERLRIPGRGQRDLKRWMQEQGVPVFLRGRLPLLFAGGELLAVAQFPLAAGENPPLCWAVPTNEQRLR</sequence>
<comment type="function">
    <text evidence="8">Ligates lysine onto the cytidine present at position 34 of the AUA codon-specific tRNA(Ile) that contains the anticodon CAU, in an ATP-dependent manner. Cytidine is converted to lysidine, thus changing the amino acid specificity of the tRNA from methionine to isoleucine.</text>
</comment>
<keyword evidence="6 8" id="KW-0067">ATP-binding</keyword>
<evidence type="ECO:0000313" key="11">
    <source>
        <dbReference type="Proteomes" id="UP000805841"/>
    </source>
</evidence>
<comment type="domain">
    <text evidence="8">The N-terminal region contains the highly conserved SGGXDS motif, predicted to be a P-loop motif involved in ATP binding.</text>
</comment>
<gene>
    <name evidence="8 10" type="primary">tilS</name>
    <name evidence="10" type="ORF">HAQ05_04855</name>
</gene>
<dbReference type="InterPro" id="IPR014729">
    <property type="entry name" value="Rossmann-like_a/b/a_fold"/>
</dbReference>
<evidence type="ECO:0000256" key="2">
    <source>
        <dbReference type="ARBA" id="ARBA00022490"/>
    </source>
</evidence>
<dbReference type="Pfam" id="PF01171">
    <property type="entry name" value="ATP_bind_3"/>
    <property type="match status" value="1"/>
</dbReference>
<evidence type="ECO:0000256" key="6">
    <source>
        <dbReference type="ARBA" id="ARBA00022840"/>
    </source>
</evidence>
<keyword evidence="4 8" id="KW-0819">tRNA processing</keyword>
<dbReference type="InterPro" id="IPR011063">
    <property type="entry name" value="TilS/TtcA_N"/>
</dbReference>
<proteinExistence type="inferred from homology"/>
<feature type="domain" description="Lysidine-tRNA(Ile) synthetase C-terminal" evidence="9">
    <location>
        <begin position="357"/>
        <end position="422"/>
    </location>
</feature>
<evidence type="ECO:0000256" key="4">
    <source>
        <dbReference type="ARBA" id="ARBA00022694"/>
    </source>
</evidence>
<evidence type="ECO:0000256" key="8">
    <source>
        <dbReference type="HAMAP-Rule" id="MF_01161"/>
    </source>
</evidence>
<dbReference type="Proteomes" id="UP000805841">
    <property type="component" value="Unassembled WGS sequence"/>
</dbReference>
<evidence type="ECO:0000259" key="9">
    <source>
        <dbReference type="SMART" id="SM00977"/>
    </source>
</evidence>
<dbReference type="GO" id="GO:0032267">
    <property type="term" value="F:tRNA(Ile)-lysidine synthase activity"/>
    <property type="evidence" value="ECO:0007669"/>
    <property type="project" value="UniProtKB-EC"/>
</dbReference>
<evidence type="ECO:0000313" key="10">
    <source>
        <dbReference type="EMBL" id="MBD1598042.1"/>
    </source>
</evidence>
<dbReference type="Gene3D" id="3.40.50.620">
    <property type="entry name" value="HUPs"/>
    <property type="match status" value="1"/>
</dbReference>
<evidence type="ECO:0000256" key="5">
    <source>
        <dbReference type="ARBA" id="ARBA00022741"/>
    </source>
</evidence>
<evidence type="ECO:0000256" key="3">
    <source>
        <dbReference type="ARBA" id="ARBA00022598"/>
    </source>
</evidence>
<dbReference type="RefSeq" id="WP_190417986.1">
    <property type="nucleotide sequence ID" value="NZ_JAAOCA010000005.1"/>
</dbReference>
<dbReference type="InterPro" id="IPR012094">
    <property type="entry name" value="tRNA_Ile_lys_synt"/>
</dbReference>
<organism evidence="10 11">
    <name type="scientific">Pseudomonas typographi</name>
    <dbReference type="NCBI Taxonomy" id="2715964"/>
    <lineage>
        <taxon>Bacteria</taxon>
        <taxon>Pseudomonadati</taxon>
        <taxon>Pseudomonadota</taxon>
        <taxon>Gammaproteobacteria</taxon>
        <taxon>Pseudomonadales</taxon>
        <taxon>Pseudomonadaceae</taxon>
        <taxon>Pseudomonas</taxon>
    </lineage>
</organism>
<evidence type="ECO:0000256" key="7">
    <source>
        <dbReference type="ARBA" id="ARBA00048539"/>
    </source>
</evidence>
<dbReference type="SUPFAM" id="SSF52402">
    <property type="entry name" value="Adenine nucleotide alpha hydrolases-like"/>
    <property type="match status" value="1"/>
</dbReference>
<comment type="catalytic activity">
    <reaction evidence="7 8">
        <text>cytidine(34) in tRNA(Ile2) + L-lysine + ATP = lysidine(34) in tRNA(Ile2) + AMP + diphosphate + H(+)</text>
        <dbReference type="Rhea" id="RHEA:43744"/>
        <dbReference type="Rhea" id="RHEA-COMP:10625"/>
        <dbReference type="Rhea" id="RHEA-COMP:10670"/>
        <dbReference type="ChEBI" id="CHEBI:15378"/>
        <dbReference type="ChEBI" id="CHEBI:30616"/>
        <dbReference type="ChEBI" id="CHEBI:32551"/>
        <dbReference type="ChEBI" id="CHEBI:33019"/>
        <dbReference type="ChEBI" id="CHEBI:82748"/>
        <dbReference type="ChEBI" id="CHEBI:83665"/>
        <dbReference type="ChEBI" id="CHEBI:456215"/>
        <dbReference type="EC" id="6.3.4.19"/>
    </reaction>
</comment>